<evidence type="ECO:0000313" key="1">
    <source>
        <dbReference type="EMBL" id="KAF1756657.1"/>
    </source>
</evidence>
<dbReference type="GeneID" id="78775726"/>
<name>A0A6A5GMW1_CAERE</name>
<sequence>MDWSWTSIVLVEELRESPLQTDVIQQFVHIAPLTLFSVFSSRIVDVIRTFYSSRSQAVDGLDQKKRDGKELHCWKVYFESIETELFIVERESLYSGKIKIRDRKIRDDKRSYRYQKVEFTVF</sequence>
<dbReference type="CTD" id="78775726"/>
<dbReference type="KEGG" id="crq:GCK72_013111"/>
<evidence type="ECO:0000313" key="2">
    <source>
        <dbReference type="Proteomes" id="UP000483820"/>
    </source>
</evidence>
<proteinExistence type="predicted"/>
<dbReference type="Proteomes" id="UP000483820">
    <property type="component" value="Chromosome IV"/>
</dbReference>
<organism evidence="1 2">
    <name type="scientific">Caenorhabditis remanei</name>
    <name type="common">Caenorhabditis vulgaris</name>
    <dbReference type="NCBI Taxonomy" id="31234"/>
    <lineage>
        <taxon>Eukaryota</taxon>
        <taxon>Metazoa</taxon>
        <taxon>Ecdysozoa</taxon>
        <taxon>Nematoda</taxon>
        <taxon>Chromadorea</taxon>
        <taxon>Rhabditida</taxon>
        <taxon>Rhabditina</taxon>
        <taxon>Rhabditomorpha</taxon>
        <taxon>Rhabditoidea</taxon>
        <taxon>Rhabditidae</taxon>
        <taxon>Peloderinae</taxon>
        <taxon>Caenorhabditis</taxon>
    </lineage>
</organism>
<gene>
    <name evidence="1" type="ORF">GCK72_013111</name>
</gene>
<accession>A0A6A5GMW1</accession>
<reference evidence="1 2" key="1">
    <citation type="submission" date="2019-12" db="EMBL/GenBank/DDBJ databases">
        <title>Chromosome-level assembly of the Caenorhabditis remanei genome.</title>
        <authorList>
            <person name="Teterina A.A."/>
            <person name="Willis J.H."/>
            <person name="Phillips P.C."/>
        </authorList>
    </citation>
    <scope>NUCLEOTIDE SEQUENCE [LARGE SCALE GENOMIC DNA]</scope>
    <source>
        <strain evidence="1 2">PX506</strain>
        <tissue evidence="1">Whole organism</tissue>
    </source>
</reference>
<dbReference type="RefSeq" id="XP_053584423.1">
    <property type="nucleotide sequence ID" value="XM_053729651.1"/>
</dbReference>
<dbReference type="AlphaFoldDB" id="A0A6A5GMW1"/>
<dbReference type="EMBL" id="WUAV01000004">
    <property type="protein sequence ID" value="KAF1756657.1"/>
    <property type="molecule type" value="Genomic_DNA"/>
</dbReference>
<comment type="caution">
    <text evidence="1">The sequence shown here is derived from an EMBL/GenBank/DDBJ whole genome shotgun (WGS) entry which is preliminary data.</text>
</comment>
<protein>
    <submittedName>
        <fullName evidence="1">Uncharacterized protein</fullName>
    </submittedName>
</protein>